<organism evidence="2 3">
    <name type="scientific">Moorena producens 3L</name>
    <dbReference type="NCBI Taxonomy" id="489825"/>
    <lineage>
        <taxon>Bacteria</taxon>
        <taxon>Bacillati</taxon>
        <taxon>Cyanobacteriota</taxon>
        <taxon>Cyanophyceae</taxon>
        <taxon>Coleofasciculales</taxon>
        <taxon>Coleofasciculaceae</taxon>
        <taxon>Moorena</taxon>
    </lineage>
</organism>
<keyword evidence="1" id="KW-0732">Signal</keyword>
<dbReference type="HOGENOM" id="CLU_1271111_0_0_3"/>
<feature type="signal peptide" evidence="1">
    <location>
        <begin position="1"/>
        <end position="31"/>
    </location>
</feature>
<dbReference type="EMBL" id="GL890965">
    <property type="protein sequence ID" value="EGJ29922.1"/>
    <property type="molecule type" value="Genomic_DNA"/>
</dbReference>
<evidence type="ECO:0000256" key="1">
    <source>
        <dbReference type="SAM" id="SignalP"/>
    </source>
</evidence>
<evidence type="ECO:0000313" key="3">
    <source>
        <dbReference type="Proteomes" id="UP000003959"/>
    </source>
</evidence>
<gene>
    <name evidence="2" type="ORF">LYNGBM3L_58640</name>
</gene>
<proteinExistence type="predicted"/>
<sequence>MLKLVNNGWNINFFLMATSLLTLLSSQPAFANQACSTVDFNGSAAKLRYRNVQGDASSRTISQSNSVRGWSYKGRLASYVIFNGSKSVVIVEEFNPDTGQFGRKLATINISNSDSIRGWDWDEEKGIASFLLVNSSGTFVAVEKFGLSGFGSRIATVKLSNSALSKLGSSWTWDGTLAEYTLNGRTKVEYFDGDSWGSQLPNKSSFVGNNIVGRSCY</sequence>
<protein>
    <submittedName>
        <fullName evidence="2">Uncharacterized protein</fullName>
    </submittedName>
</protein>
<dbReference type="OrthoDB" id="9937350at2"/>
<dbReference type="RefSeq" id="WP_008188846.1">
    <property type="nucleotide sequence ID" value="NZ_GL890965.1"/>
</dbReference>
<feature type="chain" id="PRO_5003323938" evidence="1">
    <location>
        <begin position="32"/>
        <end position="217"/>
    </location>
</feature>
<name>F4Y004_9CYAN</name>
<dbReference type="Proteomes" id="UP000003959">
    <property type="component" value="Unassembled WGS sequence"/>
</dbReference>
<reference evidence="3" key="1">
    <citation type="journal article" date="2011" name="Proc. Natl. Acad. Sci. U.S.A.">
        <title>Genomic insights into the physiology and ecology of the marine filamentous cyanobacterium Lyngbya majuscula.</title>
        <authorList>
            <person name="Jones A.C."/>
            <person name="Monroe E.A."/>
            <person name="Podell S."/>
            <person name="Hess W.R."/>
            <person name="Klages S."/>
            <person name="Esquenazi E."/>
            <person name="Niessen S."/>
            <person name="Hoover H."/>
            <person name="Rothmann M."/>
            <person name="Lasken R.S."/>
            <person name="Yates J.R.III."/>
            <person name="Reinhardt R."/>
            <person name="Kube M."/>
            <person name="Burkart M.D."/>
            <person name="Allen E.E."/>
            <person name="Dorrestein P.C."/>
            <person name="Gerwick W.H."/>
            <person name="Gerwick L."/>
        </authorList>
    </citation>
    <scope>NUCLEOTIDE SEQUENCE [LARGE SCALE GENOMIC DNA]</scope>
    <source>
        <strain evidence="3">3L</strain>
    </source>
</reference>
<evidence type="ECO:0000313" key="2">
    <source>
        <dbReference type="EMBL" id="EGJ29922.1"/>
    </source>
</evidence>
<dbReference type="AlphaFoldDB" id="F4Y004"/>
<keyword evidence="3" id="KW-1185">Reference proteome</keyword>
<accession>F4Y004</accession>